<reference evidence="2 3" key="1">
    <citation type="journal article" date="2019" name="Commun. Biol.">
        <title>The bagworm genome reveals a unique fibroin gene that provides high tensile strength.</title>
        <authorList>
            <person name="Kono N."/>
            <person name="Nakamura H."/>
            <person name="Ohtoshi R."/>
            <person name="Tomita M."/>
            <person name="Numata K."/>
            <person name="Arakawa K."/>
        </authorList>
    </citation>
    <scope>NUCLEOTIDE SEQUENCE [LARGE SCALE GENOMIC DNA]</scope>
</reference>
<gene>
    <name evidence="2" type="ORF">EVAR_36385_1</name>
</gene>
<keyword evidence="3" id="KW-1185">Reference proteome</keyword>
<evidence type="ECO:0008006" key="4">
    <source>
        <dbReference type="Google" id="ProtNLM"/>
    </source>
</evidence>
<dbReference type="AlphaFoldDB" id="A0A4C1W5V7"/>
<sequence length="112" mass="12801">MPKLWIYLWFTAVTTAAHLDEEVFLAVSVRFDACRVNLLEHSPCTSKQTTFQSRLSPQICICMLILKGTTCGPKSRNEDFTIHIHVTATNRSSLQVKIHHLAIVYPLFEPWS</sequence>
<feature type="chain" id="PRO_5020039459" description="Secreted protein" evidence="1">
    <location>
        <begin position="17"/>
        <end position="112"/>
    </location>
</feature>
<dbReference type="EMBL" id="BGZK01000482">
    <property type="protein sequence ID" value="GBP46403.1"/>
    <property type="molecule type" value="Genomic_DNA"/>
</dbReference>
<dbReference type="Proteomes" id="UP000299102">
    <property type="component" value="Unassembled WGS sequence"/>
</dbReference>
<evidence type="ECO:0000313" key="3">
    <source>
        <dbReference type="Proteomes" id="UP000299102"/>
    </source>
</evidence>
<comment type="caution">
    <text evidence="2">The sequence shown here is derived from an EMBL/GenBank/DDBJ whole genome shotgun (WGS) entry which is preliminary data.</text>
</comment>
<evidence type="ECO:0000313" key="2">
    <source>
        <dbReference type="EMBL" id="GBP46403.1"/>
    </source>
</evidence>
<keyword evidence="1" id="KW-0732">Signal</keyword>
<proteinExistence type="predicted"/>
<name>A0A4C1W5V7_EUMVA</name>
<organism evidence="2 3">
    <name type="scientific">Eumeta variegata</name>
    <name type="common">Bagworm moth</name>
    <name type="synonym">Eumeta japonica</name>
    <dbReference type="NCBI Taxonomy" id="151549"/>
    <lineage>
        <taxon>Eukaryota</taxon>
        <taxon>Metazoa</taxon>
        <taxon>Ecdysozoa</taxon>
        <taxon>Arthropoda</taxon>
        <taxon>Hexapoda</taxon>
        <taxon>Insecta</taxon>
        <taxon>Pterygota</taxon>
        <taxon>Neoptera</taxon>
        <taxon>Endopterygota</taxon>
        <taxon>Lepidoptera</taxon>
        <taxon>Glossata</taxon>
        <taxon>Ditrysia</taxon>
        <taxon>Tineoidea</taxon>
        <taxon>Psychidae</taxon>
        <taxon>Oiketicinae</taxon>
        <taxon>Eumeta</taxon>
    </lineage>
</organism>
<evidence type="ECO:0000256" key="1">
    <source>
        <dbReference type="SAM" id="SignalP"/>
    </source>
</evidence>
<accession>A0A4C1W5V7</accession>
<protein>
    <recommendedName>
        <fullName evidence="4">Secreted protein</fullName>
    </recommendedName>
</protein>
<feature type="signal peptide" evidence="1">
    <location>
        <begin position="1"/>
        <end position="16"/>
    </location>
</feature>